<dbReference type="OrthoDB" id="6617147at2759"/>
<dbReference type="EnsemblMetazoa" id="XM_012207600.1">
    <property type="protein sequence ID" value="XP_012062990.1"/>
    <property type="gene ID" value="LOC105626298"/>
</dbReference>
<dbReference type="GO" id="GO:0005549">
    <property type="term" value="F:odorant binding"/>
    <property type="evidence" value="ECO:0007669"/>
    <property type="project" value="InterPro"/>
</dbReference>
<dbReference type="Proteomes" id="UP000005205">
    <property type="component" value="Unassembled WGS sequence"/>
</dbReference>
<keyword evidence="4 10" id="KW-0812">Transmembrane</keyword>
<dbReference type="Pfam" id="PF02949">
    <property type="entry name" value="7tm_6"/>
    <property type="match status" value="1"/>
</dbReference>
<dbReference type="EMBL" id="ADTU01004792">
    <property type="status" value="NOT_ANNOTATED_CDS"/>
    <property type="molecule type" value="Genomic_DNA"/>
</dbReference>
<dbReference type="InterPro" id="IPR004117">
    <property type="entry name" value="7tm6_olfct_rcpt"/>
</dbReference>
<dbReference type="AlphaFoldDB" id="A0A158NZN2"/>
<keyword evidence="6 10" id="KW-1133">Transmembrane helix</keyword>
<comment type="similarity">
    <text evidence="10">Belongs to the insect chemoreceptor superfamily. Heteromeric odorant receptor channel (TC 1.A.69) family.</text>
</comment>
<keyword evidence="8 10" id="KW-0675">Receptor</keyword>
<gene>
    <name evidence="11" type="primary">105626298</name>
</gene>
<organism evidence="11 12">
    <name type="scientific">Atta cephalotes</name>
    <name type="common">Leafcutter ant</name>
    <dbReference type="NCBI Taxonomy" id="12957"/>
    <lineage>
        <taxon>Eukaryota</taxon>
        <taxon>Metazoa</taxon>
        <taxon>Ecdysozoa</taxon>
        <taxon>Arthropoda</taxon>
        <taxon>Hexapoda</taxon>
        <taxon>Insecta</taxon>
        <taxon>Pterygota</taxon>
        <taxon>Neoptera</taxon>
        <taxon>Endopterygota</taxon>
        <taxon>Hymenoptera</taxon>
        <taxon>Apocrita</taxon>
        <taxon>Aculeata</taxon>
        <taxon>Formicoidea</taxon>
        <taxon>Formicidae</taxon>
        <taxon>Myrmicinae</taxon>
        <taxon>Atta</taxon>
    </lineage>
</organism>
<reference evidence="11" key="2">
    <citation type="submission" date="2016-04" db="UniProtKB">
        <authorList>
            <consortium name="EnsemblMetazoa"/>
        </authorList>
    </citation>
    <scope>IDENTIFICATION</scope>
</reference>
<evidence type="ECO:0000256" key="2">
    <source>
        <dbReference type="ARBA" id="ARBA00022475"/>
    </source>
</evidence>
<comment type="caution">
    <text evidence="10">Lacks conserved residue(s) required for the propagation of feature annotation.</text>
</comment>
<protein>
    <recommendedName>
        <fullName evidence="10">Odorant receptor</fullName>
    </recommendedName>
</protein>
<accession>A0A158NZN2</accession>
<evidence type="ECO:0000256" key="6">
    <source>
        <dbReference type="ARBA" id="ARBA00022989"/>
    </source>
</evidence>
<dbReference type="KEGG" id="acep:105626298"/>
<keyword evidence="12" id="KW-1185">Reference proteome</keyword>
<keyword evidence="2" id="KW-1003">Cell membrane</keyword>
<keyword evidence="3 10" id="KW-0716">Sensory transduction</keyword>
<feature type="transmembrane region" description="Helical" evidence="10">
    <location>
        <begin position="283"/>
        <end position="304"/>
    </location>
</feature>
<evidence type="ECO:0000313" key="11">
    <source>
        <dbReference type="EnsemblMetazoa" id="XP_012062990.1"/>
    </source>
</evidence>
<evidence type="ECO:0000256" key="1">
    <source>
        <dbReference type="ARBA" id="ARBA00004651"/>
    </source>
</evidence>
<evidence type="ECO:0000256" key="3">
    <source>
        <dbReference type="ARBA" id="ARBA00022606"/>
    </source>
</evidence>
<dbReference type="InParanoid" id="A0A158NZN2"/>
<keyword evidence="9 10" id="KW-0807">Transducer</keyword>
<keyword evidence="7 10" id="KW-0472">Membrane</keyword>
<sequence length="407" mass="46565">MSNFKCASENDRSKNHNDYSLQFNRWFLKPIGAWPQTDELSLVWKILVLLQIFICSSIVASNMIPCLLYVLFEKDNFKLKLNATVPLLHRVMGSIHYWVLLKRSGDISNLIRHMETDWCLVQRFDREIMLQQAKFGRFVTIICGIMMQGGCLLFGIGHLMKTATISIGNETFTKHVFPKTCPVYNKIIDTRFSPVNEIVLILQNLTMLIVSSSTVGACSLAAVFAIHACGQMNVLYEWLHELVKNQEKRNDKTKQKLGAVVEHHLRILSFISQMESIMHKISFVELTGCTVVMCLLGYYIIMAWETLDKAKITSYFILYLSTGFNIFIFCYIGGIVTEQCKLVGEMAYMTDWYNLHHTTARSLILIIARSNNIIKITAGKLFHLSIATFGDVIKTSMAYLNFLRTMT</sequence>
<comment type="subcellular location">
    <subcellularLocation>
        <location evidence="1 10">Cell membrane</location>
        <topology evidence="1 10">Multi-pass membrane protein</topology>
    </subcellularLocation>
</comment>
<keyword evidence="5 10" id="KW-0552">Olfaction</keyword>
<feature type="transmembrane region" description="Helical" evidence="10">
    <location>
        <begin position="201"/>
        <end position="226"/>
    </location>
</feature>
<feature type="transmembrane region" description="Helical" evidence="10">
    <location>
        <begin position="46"/>
        <end position="72"/>
    </location>
</feature>
<evidence type="ECO:0000256" key="10">
    <source>
        <dbReference type="RuleBase" id="RU351113"/>
    </source>
</evidence>
<evidence type="ECO:0000256" key="8">
    <source>
        <dbReference type="ARBA" id="ARBA00023170"/>
    </source>
</evidence>
<dbReference type="GO" id="GO:0007165">
    <property type="term" value="P:signal transduction"/>
    <property type="evidence" value="ECO:0007669"/>
    <property type="project" value="UniProtKB-KW"/>
</dbReference>
<feature type="transmembrane region" description="Helical" evidence="10">
    <location>
        <begin position="135"/>
        <end position="156"/>
    </location>
</feature>
<dbReference type="PANTHER" id="PTHR21137:SF35">
    <property type="entry name" value="ODORANT RECEPTOR 19A-RELATED"/>
    <property type="match status" value="1"/>
</dbReference>
<dbReference type="PANTHER" id="PTHR21137">
    <property type="entry name" value="ODORANT RECEPTOR"/>
    <property type="match status" value="1"/>
</dbReference>
<proteinExistence type="inferred from homology"/>
<feature type="transmembrane region" description="Helical" evidence="10">
    <location>
        <begin position="316"/>
        <end position="336"/>
    </location>
</feature>
<evidence type="ECO:0000256" key="4">
    <source>
        <dbReference type="ARBA" id="ARBA00022692"/>
    </source>
</evidence>
<evidence type="ECO:0000256" key="9">
    <source>
        <dbReference type="ARBA" id="ARBA00023224"/>
    </source>
</evidence>
<dbReference type="GO" id="GO:0005886">
    <property type="term" value="C:plasma membrane"/>
    <property type="evidence" value="ECO:0007669"/>
    <property type="project" value="UniProtKB-SubCell"/>
</dbReference>
<evidence type="ECO:0000256" key="7">
    <source>
        <dbReference type="ARBA" id="ARBA00023136"/>
    </source>
</evidence>
<dbReference type="GO" id="GO:0004984">
    <property type="term" value="F:olfactory receptor activity"/>
    <property type="evidence" value="ECO:0007669"/>
    <property type="project" value="InterPro"/>
</dbReference>
<evidence type="ECO:0000313" key="12">
    <source>
        <dbReference type="Proteomes" id="UP000005205"/>
    </source>
</evidence>
<evidence type="ECO:0000256" key="5">
    <source>
        <dbReference type="ARBA" id="ARBA00022725"/>
    </source>
</evidence>
<reference evidence="12" key="1">
    <citation type="journal article" date="2011" name="PLoS Genet.">
        <title>The genome sequence of the leaf-cutter ant Atta cephalotes reveals insights into its obligate symbiotic lifestyle.</title>
        <authorList>
            <person name="Suen G."/>
            <person name="Teiling C."/>
            <person name="Li L."/>
            <person name="Holt C."/>
            <person name="Abouheif E."/>
            <person name="Bornberg-Bauer E."/>
            <person name="Bouffard P."/>
            <person name="Caldera E.J."/>
            <person name="Cash E."/>
            <person name="Cavanaugh A."/>
            <person name="Denas O."/>
            <person name="Elhaik E."/>
            <person name="Fave M.J."/>
            <person name="Gadau J."/>
            <person name="Gibson J.D."/>
            <person name="Graur D."/>
            <person name="Grubbs K.J."/>
            <person name="Hagen D.E."/>
            <person name="Harkins T.T."/>
            <person name="Helmkampf M."/>
            <person name="Hu H."/>
            <person name="Johnson B.R."/>
            <person name="Kim J."/>
            <person name="Marsh S.E."/>
            <person name="Moeller J.A."/>
            <person name="Munoz-Torres M.C."/>
            <person name="Murphy M.C."/>
            <person name="Naughton M.C."/>
            <person name="Nigam S."/>
            <person name="Overson R."/>
            <person name="Rajakumar R."/>
            <person name="Reese J.T."/>
            <person name="Scott J.J."/>
            <person name="Smith C.R."/>
            <person name="Tao S."/>
            <person name="Tsutsui N.D."/>
            <person name="Viljakainen L."/>
            <person name="Wissler L."/>
            <person name="Yandell M.D."/>
            <person name="Zimmer F."/>
            <person name="Taylor J."/>
            <person name="Slater S.C."/>
            <person name="Clifton S.W."/>
            <person name="Warren W.C."/>
            <person name="Elsik C.G."/>
            <person name="Smith C.D."/>
            <person name="Weinstock G.M."/>
            <person name="Gerardo N.M."/>
            <person name="Currie C.R."/>
        </authorList>
    </citation>
    <scope>NUCLEOTIDE SEQUENCE [LARGE SCALE GENOMIC DNA]</scope>
</reference>
<name>A0A158NZN2_ATTCE</name>